<proteinExistence type="inferred from homology"/>
<name>A0ABY9QUF1_9PSED</name>
<evidence type="ECO:0000313" key="2">
    <source>
        <dbReference type="EMBL" id="WMW07677.1"/>
    </source>
</evidence>
<gene>
    <name evidence="2" type="ORF">RAH46_10165</name>
</gene>
<comment type="similarity">
    <text evidence="1">Belongs to the RutC family.</text>
</comment>
<dbReference type="RefSeq" id="WP_011534953.1">
    <property type="nucleotide sequence ID" value="NZ_CP132921.1"/>
</dbReference>
<dbReference type="GO" id="GO:0016787">
    <property type="term" value="F:hydrolase activity"/>
    <property type="evidence" value="ECO:0007669"/>
    <property type="project" value="UniProtKB-KW"/>
</dbReference>
<dbReference type="PANTHER" id="PTHR11803:SF39">
    <property type="entry name" value="2-IMINOBUTANOATE_2-IMINOPROPANOATE DEAMINASE"/>
    <property type="match status" value="1"/>
</dbReference>
<dbReference type="NCBIfam" id="TIGR00004">
    <property type="entry name" value="Rid family detoxifying hydrolase"/>
    <property type="match status" value="1"/>
</dbReference>
<dbReference type="EMBL" id="CP132921">
    <property type="protein sequence ID" value="WMW07677.1"/>
    <property type="molecule type" value="Genomic_DNA"/>
</dbReference>
<accession>A0ABY9QUF1</accession>
<dbReference type="Gene3D" id="3.30.1330.40">
    <property type="entry name" value="RutC-like"/>
    <property type="match status" value="1"/>
</dbReference>
<dbReference type="Proteomes" id="UP001183127">
    <property type="component" value="Chromosome"/>
</dbReference>
<dbReference type="InterPro" id="IPR035959">
    <property type="entry name" value="RutC-like_sf"/>
</dbReference>
<organism evidence="2 3">
    <name type="scientific">Pseudomonas entomophila</name>
    <dbReference type="NCBI Taxonomy" id="312306"/>
    <lineage>
        <taxon>Bacteria</taxon>
        <taxon>Pseudomonadati</taxon>
        <taxon>Pseudomonadota</taxon>
        <taxon>Gammaproteobacteria</taxon>
        <taxon>Pseudomonadales</taxon>
        <taxon>Pseudomonadaceae</taxon>
        <taxon>Pseudomonas</taxon>
    </lineage>
</organism>
<dbReference type="GeneID" id="32806899"/>
<sequence length="145" mass="15538">MHSTAHAQASQAQPFLTDDNVIYTDQAPFPLGTYSQAIRVGDTVYLSAQTPVEPSSNEVLAKDFEGQLRQTLDNLKAMTEACGGSLANVVKVTAFITDLSEFPTLNRVMEAYFSKPYPARTTAGASALARGTLVAIDAIMALPPR</sequence>
<dbReference type="Pfam" id="PF01042">
    <property type="entry name" value="Ribonuc_L-PSP"/>
    <property type="match status" value="1"/>
</dbReference>
<evidence type="ECO:0000256" key="1">
    <source>
        <dbReference type="ARBA" id="ARBA00010552"/>
    </source>
</evidence>
<keyword evidence="3" id="KW-1185">Reference proteome</keyword>
<evidence type="ECO:0000313" key="3">
    <source>
        <dbReference type="Proteomes" id="UP001183127"/>
    </source>
</evidence>
<dbReference type="InterPro" id="IPR006175">
    <property type="entry name" value="YjgF/YER057c/UK114"/>
</dbReference>
<reference evidence="2 3" key="1">
    <citation type="submission" date="2023-08" db="EMBL/GenBank/DDBJ databases">
        <title>Complete Genome Sequence of Pseudomonas entomophila TVIN A01.</title>
        <authorList>
            <person name="Shelke T."/>
            <person name="Mahar N.S."/>
            <person name="Gupta I."/>
            <person name="Gupta V."/>
        </authorList>
    </citation>
    <scope>NUCLEOTIDE SEQUENCE [LARGE SCALE GENOMIC DNA]</scope>
    <source>
        <strain evidence="2 3">TVIN-A01</strain>
    </source>
</reference>
<dbReference type="CDD" id="cd00448">
    <property type="entry name" value="YjgF_YER057c_UK114_family"/>
    <property type="match status" value="1"/>
</dbReference>
<keyword evidence="2" id="KW-0378">Hydrolase</keyword>
<dbReference type="PANTHER" id="PTHR11803">
    <property type="entry name" value="2-IMINOBUTANOATE/2-IMINOPROPANOATE DEAMINASE RIDA"/>
    <property type="match status" value="1"/>
</dbReference>
<protein>
    <submittedName>
        <fullName evidence="2">Rid family detoxifying hydrolase</fullName>
    </submittedName>
</protein>
<dbReference type="SUPFAM" id="SSF55298">
    <property type="entry name" value="YjgF-like"/>
    <property type="match status" value="1"/>
</dbReference>
<dbReference type="InterPro" id="IPR006056">
    <property type="entry name" value="RidA"/>
</dbReference>